<comment type="caution">
    <text evidence="2">The sequence shown here is derived from an EMBL/GenBank/DDBJ whole genome shotgun (WGS) entry which is preliminary data.</text>
</comment>
<evidence type="ECO:0000256" key="1">
    <source>
        <dbReference type="SAM" id="MobiDB-lite"/>
    </source>
</evidence>
<dbReference type="EMBL" id="VBQZ03000054">
    <property type="protein sequence ID" value="MXQ89225.1"/>
    <property type="molecule type" value="Genomic_DNA"/>
</dbReference>
<reference evidence="2" key="1">
    <citation type="submission" date="2019-10" db="EMBL/GenBank/DDBJ databases">
        <title>The sequence and de novo assembly of the wild yak genome.</title>
        <authorList>
            <person name="Liu Y."/>
        </authorList>
    </citation>
    <scope>NUCLEOTIDE SEQUENCE [LARGE SCALE GENOMIC DNA]</scope>
    <source>
        <strain evidence="2">WY2019</strain>
    </source>
</reference>
<evidence type="ECO:0000313" key="2">
    <source>
        <dbReference type="EMBL" id="MXQ89225.1"/>
    </source>
</evidence>
<keyword evidence="3" id="KW-1185">Reference proteome</keyword>
<feature type="region of interest" description="Disordered" evidence="1">
    <location>
        <begin position="1"/>
        <end position="25"/>
    </location>
</feature>
<protein>
    <submittedName>
        <fullName evidence="2">Uncharacterized protein</fullName>
    </submittedName>
</protein>
<name>A0A6B0RGV8_9CETA</name>
<gene>
    <name evidence="2" type="ORF">E5288_WYG015827</name>
</gene>
<dbReference type="Proteomes" id="UP000322234">
    <property type="component" value="Unassembled WGS sequence"/>
</dbReference>
<proteinExistence type="predicted"/>
<evidence type="ECO:0000313" key="3">
    <source>
        <dbReference type="Proteomes" id="UP000322234"/>
    </source>
</evidence>
<dbReference type="AlphaFoldDB" id="A0A6B0RGV8"/>
<sequence>MGLRAASGAGQGRGKGEGPPASPDGDPGLIHLCRDVWLLSASTKATGAGRGQLWCLLAVKSYPCVSSVCTASFYSSLMAFPPDLPPPHSRVSLRSVVKCLLDWSPYVGTREVGWGTPKLRVKQTRYNVDHNTCTNSAELGAQDSAQGALNRYASFGVWSLTLGY</sequence>
<organism evidence="2 3">
    <name type="scientific">Bos mutus</name>
    <name type="common">wild yak</name>
    <dbReference type="NCBI Taxonomy" id="72004"/>
    <lineage>
        <taxon>Eukaryota</taxon>
        <taxon>Metazoa</taxon>
        <taxon>Chordata</taxon>
        <taxon>Craniata</taxon>
        <taxon>Vertebrata</taxon>
        <taxon>Euteleostomi</taxon>
        <taxon>Mammalia</taxon>
        <taxon>Eutheria</taxon>
        <taxon>Laurasiatheria</taxon>
        <taxon>Artiodactyla</taxon>
        <taxon>Ruminantia</taxon>
        <taxon>Pecora</taxon>
        <taxon>Bovidae</taxon>
        <taxon>Bovinae</taxon>
        <taxon>Bos</taxon>
    </lineage>
</organism>
<accession>A0A6B0RGV8</accession>